<keyword evidence="9" id="KW-1185">Reference proteome</keyword>
<evidence type="ECO:0000256" key="1">
    <source>
        <dbReference type="ARBA" id="ARBA00007871"/>
    </source>
</evidence>
<dbReference type="GO" id="GO:0003677">
    <property type="term" value="F:DNA binding"/>
    <property type="evidence" value="ECO:0007669"/>
    <property type="project" value="UniProtKB-KW"/>
</dbReference>
<evidence type="ECO:0000313" key="9">
    <source>
        <dbReference type="Proteomes" id="UP000009047"/>
    </source>
</evidence>
<dbReference type="GO" id="GO:0046914">
    <property type="term" value="F:transition metal ion binding"/>
    <property type="evidence" value="ECO:0007669"/>
    <property type="project" value="InterPro"/>
</dbReference>
<proteinExistence type="inferred from homology"/>
<comment type="function">
    <text evidence="6">In the presence of manganese, represses expression of mntH and mntS. Up-regulates expression of mntP.</text>
</comment>
<dbReference type="SMART" id="SM00529">
    <property type="entry name" value="HTH_DTXR"/>
    <property type="match status" value="1"/>
</dbReference>
<dbReference type="InterPro" id="IPR022689">
    <property type="entry name" value="Iron_dep_repressor"/>
</dbReference>
<dbReference type="InterPro" id="IPR050536">
    <property type="entry name" value="DtxR_MntR_Metal-Reg"/>
</dbReference>
<comment type="similarity">
    <text evidence="1">Belongs to the DtxR/MntR family.</text>
</comment>
<keyword evidence="3" id="KW-0805">Transcription regulation</keyword>
<dbReference type="EMBL" id="CP002085">
    <property type="protein sequence ID" value="ADK84634.1"/>
    <property type="molecule type" value="Genomic_DNA"/>
</dbReference>
<dbReference type="Pfam" id="PF01325">
    <property type="entry name" value="Fe_dep_repress"/>
    <property type="match status" value="1"/>
</dbReference>
<dbReference type="Pfam" id="PF02742">
    <property type="entry name" value="Fe_dep_repr_C"/>
    <property type="match status" value="1"/>
</dbReference>
<evidence type="ECO:0000256" key="3">
    <source>
        <dbReference type="ARBA" id="ARBA00023015"/>
    </source>
</evidence>
<dbReference type="PANTHER" id="PTHR33238">
    <property type="entry name" value="IRON (METAL) DEPENDENT REPRESSOR, DTXR FAMILY"/>
    <property type="match status" value="1"/>
</dbReference>
<dbReference type="InterPro" id="IPR000835">
    <property type="entry name" value="HTH_MarR-typ"/>
</dbReference>
<evidence type="ECO:0000256" key="4">
    <source>
        <dbReference type="ARBA" id="ARBA00023125"/>
    </source>
</evidence>
<dbReference type="PROSITE" id="PS50944">
    <property type="entry name" value="HTH_DTXR"/>
    <property type="match status" value="1"/>
</dbReference>
<dbReference type="Proteomes" id="UP000009047">
    <property type="component" value="Chromosome"/>
</dbReference>
<dbReference type="GO" id="GO:0003700">
    <property type="term" value="F:DNA-binding transcription factor activity"/>
    <property type="evidence" value="ECO:0007669"/>
    <property type="project" value="InterPro"/>
</dbReference>
<organism evidence="8 9">
    <name type="scientific">Desulfarculus baarsii (strain ATCC 33931 / DSM 2075 / LMG 7858 / VKM B-1802 / 2st14)</name>
    <dbReference type="NCBI Taxonomy" id="644282"/>
    <lineage>
        <taxon>Bacteria</taxon>
        <taxon>Pseudomonadati</taxon>
        <taxon>Thermodesulfobacteriota</taxon>
        <taxon>Desulfarculia</taxon>
        <taxon>Desulfarculales</taxon>
        <taxon>Desulfarculaceae</taxon>
        <taxon>Desulfarculus</taxon>
    </lineage>
</organism>
<dbReference type="STRING" id="644282.Deba_1266"/>
<dbReference type="InterPro" id="IPR001367">
    <property type="entry name" value="Fe_dep_repressor"/>
</dbReference>
<dbReference type="Gene3D" id="1.10.60.10">
    <property type="entry name" value="Iron dependent repressor, metal binding and dimerisation domain"/>
    <property type="match status" value="1"/>
</dbReference>
<dbReference type="SUPFAM" id="SSF46785">
    <property type="entry name" value="Winged helix' DNA-binding domain"/>
    <property type="match status" value="1"/>
</dbReference>
<dbReference type="InterPro" id="IPR036388">
    <property type="entry name" value="WH-like_DNA-bd_sf"/>
</dbReference>
<dbReference type="InterPro" id="IPR012318">
    <property type="entry name" value="HTH_CRP"/>
</dbReference>
<evidence type="ECO:0000313" key="8">
    <source>
        <dbReference type="EMBL" id="ADK84634.1"/>
    </source>
</evidence>
<feature type="domain" description="HTH dtxR-type" evidence="7">
    <location>
        <begin position="13"/>
        <end position="74"/>
    </location>
</feature>
<dbReference type="SMART" id="SM00347">
    <property type="entry name" value="HTH_MARR"/>
    <property type="match status" value="1"/>
</dbReference>
<keyword evidence="5" id="KW-0804">Transcription</keyword>
<sequence>MSTTKHSGDHQELTPQLEDYLETIALLQEQSPVARAKDIADRLGVTPATVTSALRSLAEKGLINYQPYSHITLTDQGRQRAQDVLRRHEVLSEFFGVVLRAPSRQAEDNACRAEHVLDPDIIERMVRFLSFLKNCPRTGQVWREAFERFCHEKPDHADCKECVGRCLAELYAPPAE</sequence>
<accession>E1QG24</accession>
<dbReference type="RefSeq" id="WP_013258088.1">
    <property type="nucleotide sequence ID" value="NC_014365.1"/>
</dbReference>
<protein>
    <recommendedName>
        <fullName evidence="2">Transcriptional regulator MntR</fullName>
    </recommendedName>
</protein>
<reference evidence="8 9" key="1">
    <citation type="journal article" date="2010" name="Stand. Genomic Sci.">
        <title>Complete genome sequence of Desulfarculus baarsii type strain (2st14).</title>
        <authorList>
            <person name="Sun H."/>
            <person name="Spring S."/>
            <person name="Lapidus A."/>
            <person name="Davenport K."/>
            <person name="Del Rio T.G."/>
            <person name="Tice H."/>
            <person name="Nolan M."/>
            <person name="Copeland A."/>
            <person name="Cheng J.F."/>
            <person name="Lucas S."/>
            <person name="Tapia R."/>
            <person name="Goodwin L."/>
            <person name="Pitluck S."/>
            <person name="Ivanova N."/>
            <person name="Pagani I."/>
            <person name="Mavromatis K."/>
            <person name="Ovchinnikova G."/>
            <person name="Pati A."/>
            <person name="Chen A."/>
            <person name="Palaniappan K."/>
            <person name="Hauser L."/>
            <person name="Chang Y.J."/>
            <person name="Jeffries C.D."/>
            <person name="Detter J.C."/>
            <person name="Han C."/>
            <person name="Rohde M."/>
            <person name="Brambilla E."/>
            <person name="Goker M."/>
            <person name="Woyke T."/>
            <person name="Bristow J."/>
            <person name="Eisen J.A."/>
            <person name="Markowitz V."/>
            <person name="Hugenholtz P."/>
            <person name="Kyrpides N.C."/>
            <person name="Klenk H.P."/>
            <person name="Land M."/>
        </authorList>
    </citation>
    <scope>NUCLEOTIDE SEQUENCE [LARGE SCALE GENOMIC DNA]</scope>
    <source>
        <strain evidence="9">ATCC 33931 / DSM 2075 / LMG 7858 / VKM B-1802 / 2st14</strain>
    </source>
</reference>
<gene>
    <name evidence="8" type="ordered locus">Deba_1266</name>
</gene>
<evidence type="ECO:0000256" key="5">
    <source>
        <dbReference type="ARBA" id="ARBA00023163"/>
    </source>
</evidence>
<evidence type="ECO:0000259" key="7">
    <source>
        <dbReference type="PROSITE" id="PS50944"/>
    </source>
</evidence>
<dbReference type="AlphaFoldDB" id="E1QG24"/>
<dbReference type="OrthoDB" id="9791355at2"/>
<evidence type="ECO:0000256" key="6">
    <source>
        <dbReference type="ARBA" id="ARBA00025185"/>
    </source>
</evidence>
<dbReference type="InterPro" id="IPR022687">
    <property type="entry name" value="HTH_DTXR"/>
</dbReference>
<dbReference type="GO" id="GO:0046983">
    <property type="term" value="F:protein dimerization activity"/>
    <property type="evidence" value="ECO:0007669"/>
    <property type="project" value="InterPro"/>
</dbReference>
<name>E1QG24_DESB2</name>
<dbReference type="KEGG" id="dbr:Deba_1266"/>
<dbReference type="InterPro" id="IPR036421">
    <property type="entry name" value="Fe_dep_repressor_sf"/>
</dbReference>
<dbReference type="SMART" id="SM00419">
    <property type="entry name" value="HTH_CRP"/>
    <property type="match status" value="1"/>
</dbReference>
<keyword evidence="4" id="KW-0238">DNA-binding</keyword>
<dbReference type="HOGENOM" id="CLU_069532_3_0_7"/>
<dbReference type="Gene3D" id="1.10.10.10">
    <property type="entry name" value="Winged helix-like DNA-binding domain superfamily/Winged helix DNA-binding domain"/>
    <property type="match status" value="1"/>
</dbReference>
<dbReference type="PANTHER" id="PTHR33238:SF7">
    <property type="entry name" value="IRON-DEPENDENT TRANSCRIPTIONAL REGULATOR"/>
    <property type="match status" value="1"/>
</dbReference>
<dbReference type="InterPro" id="IPR036390">
    <property type="entry name" value="WH_DNA-bd_sf"/>
</dbReference>
<dbReference type="eggNOG" id="COG1321">
    <property type="taxonomic scope" value="Bacteria"/>
</dbReference>
<evidence type="ECO:0000256" key="2">
    <source>
        <dbReference type="ARBA" id="ARBA00022386"/>
    </source>
</evidence>